<evidence type="ECO:0000313" key="2">
    <source>
        <dbReference type="EMBL" id="CAH1412543.1"/>
    </source>
</evidence>
<keyword evidence="3" id="KW-1185">Reference proteome</keyword>
<dbReference type="GO" id="GO:0000398">
    <property type="term" value="P:mRNA splicing, via spliceosome"/>
    <property type="evidence" value="ECO:0007669"/>
    <property type="project" value="TreeGrafter"/>
</dbReference>
<comment type="caution">
    <text evidence="2">The sequence shown here is derived from an EMBL/GenBank/DDBJ whole genome shotgun (WGS) entry which is preliminary data.</text>
</comment>
<dbReference type="EMBL" id="CAKMRJ010000001">
    <property type="protein sequence ID" value="CAH1412543.1"/>
    <property type="molecule type" value="Genomic_DNA"/>
</dbReference>
<sequence>MNDDAAHATRFIGLAPVGDASKQKFIHAISPTPASTMSSTERYLPNHQTPPYLHIHKQNQKKNLLKVFLIHSIGNMMSQKDKNLEVEKVEGRTNSRSKECWFCLSSPNVESHLITSVGENCYCALAKGPLVQDHVLILPIEHLPNTLTSPPECEIELVKFQKILKDYFKSHGKEVVFFEWVYVRATHANLQAIPVPLSRASVVQDIFNLAAEKLGFKFMVLKSDKKKYGEVSQQPTTSETTNAIVVIIFRVATVERRLYLVKSSDSSYLGRL</sequence>
<dbReference type="PANTHER" id="PTHR12072">
    <property type="entry name" value="CWF19, CELL CYCLE CONTROL PROTEIN"/>
    <property type="match status" value="1"/>
</dbReference>
<dbReference type="PANTHER" id="PTHR12072:SF4">
    <property type="entry name" value="CWF19-LIKE PROTEIN 1"/>
    <property type="match status" value="1"/>
</dbReference>
<dbReference type="Proteomes" id="UP001157418">
    <property type="component" value="Unassembled WGS sequence"/>
</dbReference>
<accession>A0AAU9LV50</accession>
<gene>
    <name evidence="2" type="ORF">LVIROSA_LOCUS553</name>
</gene>
<dbReference type="AlphaFoldDB" id="A0AAU9LV50"/>
<protein>
    <recommendedName>
        <fullName evidence="1">Cwf19-like C-terminal domain-containing protein</fullName>
    </recommendedName>
</protein>
<dbReference type="GO" id="GO:0061632">
    <property type="term" value="F:RNA lariat debranching enzyme activator activity"/>
    <property type="evidence" value="ECO:0007669"/>
    <property type="project" value="TreeGrafter"/>
</dbReference>
<dbReference type="InterPro" id="IPR040194">
    <property type="entry name" value="Cwf19-like"/>
</dbReference>
<dbReference type="Pfam" id="PF04677">
    <property type="entry name" value="CwfJ_C_1"/>
    <property type="match status" value="1"/>
</dbReference>
<dbReference type="InterPro" id="IPR036265">
    <property type="entry name" value="HIT-like_sf"/>
</dbReference>
<dbReference type="GO" id="GO:0071014">
    <property type="term" value="C:post-mRNA release spliceosomal complex"/>
    <property type="evidence" value="ECO:0007669"/>
    <property type="project" value="TreeGrafter"/>
</dbReference>
<organism evidence="2 3">
    <name type="scientific">Lactuca virosa</name>
    <dbReference type="NCBI Taxonomy" id="75947"/>
    <lineage>
        <taxon>Eukaryota</taxon>
        <taxon>Viridiplantae</taxon>
        <taxon>Streptophyta</taxon>
        <taxon>Embryophyta</taxon>
        <taxon>Tracheophyta</taxon>
        <taxon>Spermatophyta</taxon>
        <taxon>Magnoliopsida</taxon>
        <taxon>eudicotyledons</taxon>
        <taxon>Gunneridae</taxon>
        <taxon>Pentapetalae</taxon>
        <taxon>asterids</taxon>
        <taxon>campanulids</taxon>
        <taxon>Asterales</taxon>
        <taxon>Asteraceae</taxon>
        <taxon>Cichorioideae</taxon>
        <taxon>Cichorieae</taxon>
        <taxon>Lactucinae</taxon>
        <taxon>Lactuca</taxon>
    </lineage>
</organism>
<dbReference type="SUPFAM" id="SSF54197">
    <property type="entry name" value="HIT-like"/>
    <property type="match status" value="1"/>
</dbReference>
<evidence type="ECO:0000313" key="3">
    <source>
        <dbReference type="Proteomes" id="UP001157418"/>
    </source>
</evidence>
<feature type="domain" description="Cwf19-like C-terminal" evidence="1">
    <location>
        <begin position="92"/>
        <end position="207"/>
    </location>
</feature>
<dbReference type="InterPro" id="IPR006768">
    <property type="entry name" value="Cwf19-like_C_dom-1"/>
</dbReference>
<reference evidence="2 3" key="1">
    <citation type="submission" date="2022-01" db="EMBL/GenBank/DDBJ databases">
        <authorList>
            <person name="Xiong W."/>
            <person name="Schranz E."/>
        </authorList>
    </citation>
    <scope>NUCLEOTIDE SEQUENCE [LARGE SCALE GENOMIC DNA]</scope>
</reference>
<proteinExistence type="predicted"/>
<evidence type="ECO:0000259" key="1">
    <source>
        <dbReference type="Pfam" id="PF04677"/>
    </source>
</evidence>
<name>A0AAU9LV50_9ASTR</name>
<dbReference type="Gene3D" id="3.30.428.10">
    <property type="entry name" value="HIT-like"/>
    <property type="match status" value="1"/>
</dbReference>